<feature type="binding site" evidence="10">
    <location>
        <position position="60"/>
    </location>
    <ligand>
        <name>Mn(2+)</name>
        <dbReference type="ChEBI" id="CHEBI:29035"/>
        <label>2</label>
    </ligand>
</feature>
<feature type="binding site" evidence="10">
    <location>
        <begin position="100"/>
        <end position="101"/>
    </location>
    <ligand>
        <name>substrate</name>
    </ligand>
</feature>
<evidence type="ECO:0000256" key="9">
    <source>
        <dbReference type="ARBA" id="ARBA00023211"/>
    </source>
</evidence>
<dbReference type="SUPFAM" id="SSF56300">
    <property type="entry name" value="Metallo-dependent phosphatases"/>
    <property type="match status" value="1"/>
</dbReference>
<comment type="similarity">
    <text evidence="10">Belongs to the LpxH family.</text>
</comment>
<accession>A0ABY6B4F0</accession>
<comment type="pathway">
    <text evidence="10">Glycolipid biosynthesis; lipid IV(A) biosynthesis; lipid IV(A) from (3R)-3-hydroxytetradecanoyl-[acyl-carrier-protein] and UDP-N-acetyl-alpha-D-glucosamine: step 4/6.</text>
</comment>
<dbReference type="Proteomes" id="UP001064933">
    <property type="component" value="Chromosome"/>
</dbReference>
<dbReference type="CDD" id="cd07398">
    <property type="entry name" value="MPP_YbbF-LpxH"/>
    <property type="match status" value="1"/>
</dbReference>
<evidence type="ECO:0000256" key="10">
    <source>
        <dbReference type="HAMAP-Rule" id="MF_00575"/>
    </source>
</evidence>
<evidence type="ECO:0000256" key="7">
    <source>
        <dbReference type="ARBA" id="ARBA00023098"/>
    </source>
</evidence>
<comment type="function">
    <text evidence="10">Hydrolyzes the pyrophosphate bond of UDP-2,3-diacylglucosamine to yield 2,3-diacylglucosamine 1-phosphate (lipid X) and UMP by catalyzing the attack of water at the alpha-P atom. Involved in the biosynthesis of lipid A, a phosphorylated glycolipid that anchors the lipopolysaccharide to the outer membrane of the cell.</text>
</comment>
<proteinExistence type="inferred from homology"/>
<dbReference type="EMBL" id="CP104562">
    <property type="protein sequence ID" value="UXH80064.1"/>
    <property type="molecule type" value="Genomic_DNA"/>
</dbReference>
<evidence type="ECO:0000256" key="3">
    <source>
        <dbReference type="ARBA" id="ARBA00022519"/>
    </source>
</evidence>
<feature type="binding site" evidence="10">
    <location>
        <position position="29"/>
    </location>
    <ligand>
        <name>Mn(2+)</name>
        <dbReference type="ChEBI" id="CHEBI:29035"/>
        <label>1</label>
    </ligand>
</feature>
<keyword evidence="1 10" id="KW-1003">Cell membrane</keyword>
<dbReference type="InterPro" id="IPR010138">
    <property type="entry name" value="UDP-diacylglucosamine_Hdrlase"/>
</dbReference>
<dbReference type="InterPro" id="IPR043461">
    <property type="entry name" value="LpxH-like"/>
</dbReference>
<evidence type="ECO:0000256" key="4">
    <source>
        <dbReference type="ARBA" id="ARBA00022556"/>
    </source>
</evidence>
<evidence type="ECO:0000256" key="2">
    <source>
        <dbReference type="ARBA" id="ARBA00022516"/>
    </source>
</evidence>
<keyword evidence="2 10" id="KW-0444">Lipid biosynthesis</keyword>
<dbReference type="NCBIfam" id="NF003743">
    <property type="entry name" value="PRK05340.1"/>
    <property type="match status" value="1"/>
</dbReference>
<evidence type="ECO:0000256" key="1">
    <source>
        <dbReference type="ARBA" id="ARBA00022475"/>
    </source>
</evidence>
<feature type="binding site" evidence="10">
    <location>
        <position position="31"/>
    </location>
    <ligand>
        <name>Mn(2+)</name>
        <dbReference type="ChEBI" id="CHEBI:29035"/>
        <label>1</label>
    </ligand>
</feature>
<dbReference type="PANTHER" id="PTHR34990">
    <property type="entry name" value="UDP-2,3-DIACYLGLUCOSAMINE HYDROLASE-RELATED"/>
    <property type="match status" value="1"/>
</dbReference>
<dbReference type="Pfam" id="PF00149">
    <property type="entry name" value="Metallophos"/>
    <property type="match status" value="1"/>
</dbReference>
<evidence type="ECO:0000313" key="13">
    <source>
        <dbReference type="Proteomes" id="UP001064933"/>
    </source>
</evidence>
<evidence type="ECO:0000256" key="6">
    <source>
        <dbReference type="ARBA" id="ARBA00022801"/>
    </source>
</evidence>
<feature type="binding site" evidence="10">
    <location>
        <position position="215"/>
    </location>
    <ligand>
        <name>Mn(2+)</name>
        <dbReference type="ChEBI" id="CHEBI:29035"/>
        <label>2</label>
    </ligand>
</feature>
<feature type="binding site" evidence="10">
    <location>
        <position position="217"/>
    </location>
    <ligand>
        <name>Mn(2+)</name>
        <dbReference type="ChEBI" id="CHEBI:29035"/>
        <label>1</label>
    </ligand>
</feature>
<protein>
    <recommendedName>
        <fullName evidence="10">UDP-2,3-diacylglucosamine hydrolase</fullName>
        <ecNumber evidence="10">3.6.1.54</ecNumber>
    </recommendedName>
    <alternativeName>
        <fullName evidence="10">UDP-2,3-diacylglucosamine diphosphatase</fullName>
    </alternativeName>
</protein>
<name>A0ABY6B4F0_9BURK</name>
<keyword evidence="3 10" id="KW-0997">Cell inner membrane</keyword>
<gene>
    <name evidence="10" type="primary">lpxH</name>
    <name evidence="12" type="ORF">N4261_09360</name>
</gene>
<keyword evidence="7 10" id="KW-0443">Lipid metabolism</keyword>
<organism evidence="12 13">
    <name type="scientific">Roseateles amylovorans</name>
    <dbReference type="NCBI Taxonomy" id="2978473"/>
    <lineage>
        <taxon>Bacteria</taxon>
        <taxon>Pseudomonadati</taxon>
        <taxon>Pseudomonadota</taxon>
        <taxon>Betaproteobacteria</taxon>
        <taxon>Burkholderiales</taxon>
        <taxon>Sphaerotilaceae</taxon>
        <taxon>Roseateles</taxon>
    </lineage>
</organism>
<dbReference type="RefSeq" id="WP_261759882.1">
    <property type="nucleotide sequence ID" value="NZ_CP104562.2"/>
</dbReference>
<feature type="binding site" evidence="10">
    <location>
        <position position="100"/>
    </location>
    <ligand>
        <name>Mn(2+)</name>
        <dbReference type="ChEBI" id="CHEBI:29035"/>
        <label>2</label>
    </ligand>
</feature>
<dbReference type="GO" id="GO:0016787">
    <property type="term" value="F:hydrolase activity"/>
    <property type="evidence" value="ECO:0007669"/>
    <property type="project" value="UniProtKB-KW"/>
</dbReference>
<evidence type="ECO:0000256" key="8">
    <source>
        <dbReference type="ARBA" id="ARBA00023136"/>
    </source>
</evidence>
<dbReference type="EC" id="3.6.1.54" evidence="10"/>
<keyword evidence="5 10" id="KW-0479">Metal-binding</keyword>
<evidence type="ECO:0000313" key="12">
    <source>
        <dbReference type="EMBL" id="UXH80064.1"/>
    </source>
</evidence>
<comment type="caution">
    <text evidence="10">Lacks conserved residue(s) required for the propagation of feature annotation.</text>
</comment>
<comment type="subcellular location">
    <subcellularLocation>
        <location evidence="10">Cell inner membrane</location>
        <topology evidence="10">Peripheral membrane protein</topology>
        <orientation evidence="10">Cytoplasmic side</orientation>
    </subcellularLocation>
</comment>
<comment type="cofactor">
    <cofactor evidence="10">
        <name>Mn(2+)</name>
        <dbReference type="ChEBI" id="CHEBI:29035"/>
    </cofactor>
    <text evidence="10">Binds 2 Mn(2+) ions per subunit in a binuclear metal center.</text>
</comment>
<reference evidence="12" key="1">
    <citation type="submission" date="2022-10" db="EMBL/GenBank/DDBJ databases">
        <title>Characterization and whole genome sequencing of a new Roseateles species, isolated from fresh water.</title>
        <authorList>
            <person name="Guliayeva D.Y."/>
            <person name="Akhremchuk A.E."/>
            <person name="Sikolenko M.A."/>
            <person name="Valentovich L.N."/>
            <person name="Sidarenka A.V."/>
        </authorList>
    </citation>
    <scope>NUCLEOTIDE SEQUENCE</scope>
    <source>
        <strain evidence="12">BIM B-1768</strain>
    </source>
</reference>
<keyword evidence="9 10" id="KW-0464">Manganese</keyword>
<dbReference type="InterPro" id="IPR004843">
    <property type="entry name" value="Calcineurin-like_PHP"/>
</dbReference>
<sequence length="271" mass="31027">MIHTPFPLPQPLARWRAEPGWRRVDVLSDLHLSPDLPATLERFRQHLAATPADAVFLLGDIFEAWIGDDARWQAGTFEQHCMMLLREASRRCALYFMHGNRDFMLDWPMAEDSGLRLLHDPVRFDAFGQRWLLSHGDLLCVDDVAYQRARAVVRRPGVKASLRMLPLSARRALARHLRAKSRSYQRDPSQWADVDDQASREWLLAADCTTLIHGHTHRPADHDLGDGLRRVVLSDWDFDHAQRGDVLVVDASGIRRDAPMRTEVTQARHAA</sequence>
<feature type="binding site" evidence="10">
    <location>
        <position position="215"/>
    </location>
    <ligand>
        <name>substrate</name>
    </ligand>
</feature>
<comment type="catalytic activity">
    <reaction evidence="10">
        <text>UDP-2-N,3-O-bis[(3R)-3-hydroxytetradecanoyl]-alpha-D-glucosamine + H2O = 2-N,3-O-bis[(3R)-3-hydroxytetradecanoyl]-alpha-D-glucosaminyl 1-phosphate + UMP + 2 H(+)</text>
        <dbReference type="Rhea" id="RHEA:25213"/>
        <dbReference type="ChEBI" id="CHEBI:15377"/>
        <dbReference type="ChEBI" id="CHEBI:15378"/>
        <dbReference type="ChEBI" id="CHEBI:57865"/>
        <dbReference type="ChEBI" id="CHEBI:57957"/>
        <dbReference type="ChEBI" id="CHEBI:78847"/>
        <dbReference type="EC" id="3.6.1.54"/>
    </reaction>
</comment>
<dbReference type="HAMAP" id="MF_00575">
    <property type="entry name" value="LpxH"/>
    <property type="match status" value="1"/>
</dbReference>
<feature type="binding site" evidence="10">
    <location>
        <position position="181"/>
    </location>
    <ligand>
        <name>substrate</name>
    </ligand>
</feature>
<dbReference type="PANTHER" id="PTHR34990:SF1">
    <property type="entry name" value="UDP-2,3-DIACYLGLUCOSAMINE HYDROLASE"/>
    <property type="match status" value="1"/>
</dbReference>
<keyword evidence="6 10" id="KW-0378">Hydrolase</keyword>
<feature type="binding site" evidence="10">
    <location>
        <position position="143"/>
    </location>
    <ligand>
        <name>substrate</name>
    </ligand>
</feature>
<feature type="binding site" evidence="10">
    <location>
        <position position="60"/>
    </location>
    <ligand>
        <name>Mn(2+)</name>
        <dbReference type="ChEBI" id="CHEBI:29035"/>
        <label>1</label>
    </ligand>
</feature>
<keyword evidence="8 10" id="KW-0472">Membrane</keyword>
<keyword evidence="13" id="KW-1185">Reference proteome</keyword>
<dbReference type="InterPro" id="IPR029052">
    <property type="entry name" value="Metallo-depent_PP-like"/>
</dbReference>
<feature type="binding site" evidence="10">
    <location>
        <position position="135"/>
    </location>
    <ligand>
        <name>Mn(2+)</name>
        <dbReference type="ChEBI" id="CHEBI:29035"/>
        <label>2</label>
    </ligand>
</feature>
<evidence type="ECO:0000256" key="5">
    <source>
        <dbReference type="ARBA" id="ARBA00022723"/>
    </source>
</evidence>
<feature type="domain" description="Calcineurin-like phosphoesterase" evidence="11">
    <location>
        <begin position="23"/>
        <end position="219"/>
    </location>
</feature>
<keyword evidence="4 10" id="KW-0441">Lipid A biosynthesis</keyword>
<evidence type="ECO:0000259" key="11">
    <source>
        <dbReference type="Pfam" id="PF00149"/>
    </source>
</evidence>
<dbReference type="Gene3D" id="3.60.21.10">
    <property type="match status" value="1"/>
</dbReference>